<keyword evidence="3" id="KW-1185">Reference proteome</keyword>
<organism evidence="2 3">
    <name type="scientific">Aspergillus sydowii CBS 593.65</name>
    <dbReference type="NCBI Taxonomy" id="1036612"/>
    <lineage>
        <taxon>Eukaryota</taxon>
        <taxon>Fungi</taxon>
        <taxon>Dikarya</taxon>
        <taxon>Ascomycota</taxon>
        <taxon>Pezizomycotina</taxon>
        <taxon>Eurotiomycetes</taxon>
        <taxon>Eurotiomycetidae</taxon>
        <taxon>Eurotiales</taxon>
        <taxon>Aspergillaceae</taxon>
        <taxon>Aspergillus</taxon>
        <taxon>Aspergillus subgen. Nidulantes</taxon>
    </lineage>
</organism>
<dbReference type="EMBL" id="KV878593">
    <property type="protein sequence ID" value="OJJ55192.1"/>
    <property type="molecule type" value="Genomic_DNA"/>
</dbReference>
<dbReference type="AlphaFoldDB" id="A0A1L9T6X7"/>
<feature type="region of interest" description="Disordered" evidence="1">
    <location>
        <begin position="207"/>
        <end position="238"/>
    </location>
</feature>
<gene>
    <name evidence="2" type="ORF">ASPSYDRAFT_93203</name>
</gene>
<dbReference type="Proteomes" id="UP000184356">
    <property type="component" value="Unassembled WGS sequence"/>
</dbReference>
<proteinExistence type="predicted"/>
<feature type="compositionally biased region" description="Basic residues" evidence="1">
    <location>
        <begin position="228"/>
        <end position="238"/>
    </location>
</feature>
<dbReference type="OrthoDB" id="4364733at2759"/>
<name>A0A1L9T6X7_9EURO</name>
<accession>A0A1L9T6X7</accession>
<reference evidence="3" key="1">
    <citation type="journal article" date="2017" name="Genome Biol.">
        <title>Comparative genomics reveals high biological diversity and specific adaptations in the industrially and medically important fungal genus Aspergillus.</title>
        <authorList>
            <person name="de Vries R.P."/>
            <person name="Riley R."/>
            <person name="Wiebenga A."/>
            <person name="Aguilar-Osorio G."/>
            <person name="Amillis S."/>
            <person name="Uchima C.A."/>
            <person name="Anderluh G."/>
            <person name="Asadollahi M."/>
            <person name="Askin M."/>
            <person name="Barry K."/>
            <person name="Battaglia E."/>
            <person name="Bayram O."/>
            <person name="Benocci T."/>
            <person name="Braus-Stromeyer S.A."/>
            <person name="Caldana C."/>
            <person name="Canovas D."/>
            <person name="Cerqueira G.C."/>
            <person name="Chen F."/>
            <person name="Chen W."/>
            <person name="Choi C."/>
            <person name="Clum A."/>
            <person name="Dos Santos R.A."/>
            <person name="Damasio A.R."/>
            <person name="Diallinas G."/>
            <person name="Emri T."/>
            <person name="Fekete E."/>
            <person name="Flipphi M."/>
            <person name="Freyberg S."/>
            <person name="Gallo A."/>
            <person name="Gournas C."/>
            <person name="Habgood R."/>
            <person name="Hainaut M."/>
            <person name="Harispe M.L."/>
            <person name="Henrissat B."/>
            <person name="Hilden K.S."/>
            <person name="Hope R."/>
            <person name="Hossain A."/>
            <person name="Karabika E."/>
            <person name="Karaffa L."/>
            <person name="Karanyi Z."/>
            <person name="Krasevec N."/>
            <person name="Kuo A."/>
            <person name="Kusch H."/>
            <person name="LaButti K."/>
            <person name="Lagendijk E.L."/>
            <person name="Lapidus A."/>
            <person name="Levasseur A."/>
            <person name="Lindquist E."/>
            <person name="Lipzen A."/>
            <person name="Logrieco A.F."/>
            <person name="MacCabe A."/>
            <person name="Maekelae M.R."/>
            <person name="Malavazi I."/>
            <person name="Melin P."/>
            <person name="Meyer V."/>
            <person name="Mielnichuk N."/>
            <person name="Miskei M."/>
            <person name="Molnar A.P."/>
            <person name="Mule G."/>
            <person name="Ngan C.Y."/>
            <person name="Orejas M."/>
            <person name="Orosz E."/>
            <person name="Ouedraogo J.P."/>
            <person name="Overkamp K.M."/>
            <person name="Park H.-S."/>
            <person name="Perrone G."/>
            <person name="Piumi F."/>
            <person name="Punt P.J."/>
            <person name="Ram A.F."/>
            <person name="Ramon A."/>
            <person name="Rauscher S."/>
            <person name="Record E."/>
            <person name="Riano-Pachon D.M."/>
            <person name="Robert V."/>
            <person name="Roehrig J."/>
            <person name="Ruller R."/>
            <person name="Salamov A."/>
            <person name="Salih N.S."/>
            <person name="Samson R.A."/>
            <person name="Sandor E."/>
            <person name="Sanguinetti M."/>
            <person name="Schuetze T."/>
            <person name="Sepcic K."/>
            <person name="Shelest E."/>
            <person name="Sherlock G."/>
            <person name="Sophianopoulou V."/>
            <person name="Squina F.M."/>
            <person name="Sun H."/>
            <person name="Susca A."/>
            <person name="Todd R.B."/>
            <person name="Tsang A."/>
            <person name="Unkles S.E."/>
            <person name="van de Wiele N."/>
            <person name="van Rossen-Uffink D."/>
            <person name="Oliveira J.V."/>
            <person name="Vesth T.C."/>
            <person name="Visser J."/>
            <person name="Yu J.-H."/>
            <person name="Zhou M."/>
            <person name="Andersen M.R."/>
            <person name="Archer D.B."/>
            <person name="Baker S.E."/>
            <person name="Benoit I."/>
            <person name="Brakhage A.A."/>
            <person name="Braus G.H."/>
            <person name="Fischer R."/>
            <person name="Frisvad J.C."/>
            <person name="Goldman G.H."/>
            <person name="Houbraken J."/>
            <person name="Oakley B."/>
            <person name="Pocsi I."/>
            <person name="Scazzocchio C."/>
            <person name="Seiboth B."/>
            <person name="vanKuyk P.A."/>
            <person name="Wortman J."/>
            <person name="Dyer P.S."/>
            <person name="Grigoriev I.V."/>
        </authorList>
    </citation>
    <scope>NUCLEOTIDE SEQUENCE [LARGE SCALE GENOMIC DNA]</scope>
    <source>
        <strain evidence="3">CBS 593.65</strain>
    </source>
</reference>
<evidence type="ECO:0000256" key="1">
    <source>
        <dbReference type="SAM" id="MobiDB-lite"/>
    </source>
</evidence>
<dbReference type="VEuPathDB" id="FungiDB:ASPSYDRAFT_93203"/>
<protein>
    <submittedName>
        <fullName evidence="2">Uncharacterized protein</fullName>
    </submittedName>
</protein>
<dbReference type="RefSeq" id="XP_040698998.1">
    <property type="nucleotide sequence ID" value="XM_040852800.1"/>
</dbReference>
<evidence type="ECO:0000313" key="3">
    <source>
        <dbReference type="Proteomes" id="UP000184356"/>
    </source>
</evidence>
<sequence>MEEIRSSLQNLDNAVILDLLANAALNHPEVKSSIQAAIDTKRSEESKRVLNFDGLSKSVWYEINIQHKRLRDSQQYEMAGDVYRDVVDAIERIQKACGPFASAQTRYNGLSVLRKIGKTICLSGDGNTIGREVRDDFGWNSALEDAMLAIVQNMDEEERCGIREDEETDESLWPKLLELKELADDYCIMEGLQGVLNALEEGYHEAFYEPSMPSSDSEDYGSDEERSSKRRKQSPSLE</sequence>
<evidence type="ECO:0000313" key="2">
    <source>
        <dbReference type="EMBL" id="OJJ55192.1"/>
    </source>
</evidence>
<dbReference type="GeneID" id="63768873"/>